<protein>
    <submittedName>
        <fullName evidence="1">Uncharacterized protein</fullName>
    </submittedName>
</protein>
<reference evidence="2" key="2">
    <citation type="journal article" date="2017" name="Nat. Plants">
        <title>The Aegilops tauschii genome reveals multiple impacts of transposons.</title>
        <authorList>
            <person name="Zhao G."/>
            <person name="Zou C."/>
            <person name="Li K."/>
            <person name="Wang K."/>
            <person name="Li T."/>
            <person name="Gao L."/>
            <person name="Zhang X."/>
            <person name="Wang H."/>
            <person name="Yang Z."/>
            <person name="Liu X."/>
            <person name="Jiang W."/>
            <person name="Mao L."/>
            <person name="Kong X."/>
            <person name="Jiao Y."/>
            <person name="Jia J."/>
        </authorList>
    </citation>
    <scope>NUCLEOTIDE SEQUENCE [LARGE SCALE GENOMIC DNA]</scope>
    <source>
        <strain evidence="2">cv. AL8/78</strain>
    </source>
</reference>
<evidence type="ECO:0000313" key="2">
    <source>
        <dbReference type="Proteomes" id="UP000015105"/>
    </source>
</evidence>
<evidence type="ECO:0000313" key="1">
    <source>
        <dbReference type="EnsemblPlants" id="AET5Gv20447600.1"/>
    </source>
</evidence>
<organism evidence="1 2">
    <name type="scientific">Aegilops tauschii subsp. strangulata</name>
    <name type="common">Goatgrass</name>
    <dbReference type="NCBI Taxonomy" id="200361"/>
    <lineage>
        <taxon>Eukaryota</taxon>
        <taxon>Viridiplantae</taxon>
        <taxon>Streptophyta</taxon>
        <taxon>Embryophyta</taxon>
        <taxon>Tracheophyta</taxon>
        <taxon>Spermatophyta</taxon>
        <taxon>Magnoliopsida</taxon>
        <taxon>Liliopsida</taxon>
        <taxon>Poales</taxon>
        <taxon>Poaceae</taxon>
        <taxon>BOP clade</taxon>
        <taxon>Pooideae</taxon>
        <taxon>Triticodae</taxon>
        <taxon>Triticeae</taxon>
        <taxon>Triticinae</taxon>
        <taxon>Aegilops</taxon>
    </lineage>
</organism>
<sequence length="52" mass="5768">LLLISFIASTMSLVITSRSTTWYVASRFSSHCFPTALSLVRPECLHGEVLQP</sequence>
<accession>A0A453KKY1</accession>
<dbReference type="Gramene" id="AET5Gv20447600.1">
    <property type="protein sequence ID" value="AET5Gv20447600.1"/>
    <property type="gene ID" value="AET5Gv20447600"/>
</dbReference>
<keyword evidence="2" id="KW-1185">Reference proteome</keyword>
<name>A0A453KKY1_AEGTS</name>
<reference evidence="1" key="5">
    <citation type="journal article" date="2021" name="G3 (Bethesda)">
        <title>Aegilops tauschii genome assembly Aet v5.0 features greater sequence contiguity and improved annotation.</title>
        <authorList>
            <person name="Wang L."/>
            <person name="Zhu T."/>
            <person name="Rodriguez J.C."/>
            <person name="Deal K.R."/>
            <person name="Dubcovsky J."/>
            <person name="McGuire P.E."/>
            <person name="Lux T."/>
            <person name="Spannagl M."/>
            <person name="Mayer K.F.X."/>
            <person name="Baldrich P."/>
            <person name="Meyers B.C."/>
            <person name="Huo N."/>
            <person name="Gu Y.Q."/>
            <person name="Zhou H."/>
            <person name="Devos K.M."/>
            <person name="Bennetzen J.L."/>
            <person name="Unver T."/>
            <person name="Budak H."/>
            <person name="Gulick P.J."/>
            <person name="Galiba G."/>
            <person name="Kalapos B."/>
            <person name="Nelson D.R."/>
            <person name="Li P."/>
            <person name="You F.M."/>
            <person name="Luo M.C."/>
            <person name="Dvorak J."/>
        </authorList>
    </citation>
    <scope>NUCLEOTIDE SEQUENCE [LARGE SCALE GENOMIC DNA]</scope>
    <source>
        <strain evidence="1">cv. AL8/78</strain>
    </source>
</reference>
<dbReference type="AlphaFoldDB" id="A0A453KKY1"/>
<reference evidence="2" key="1">
    <citation type="journal article" date="2014" name="Science">
        <title>Ancient hybridizations among the ancestral genomes of bread wheat.</title>
        <authorList>
            <consortium name="International Wheat Genome Sequencing Consortium,"/>
            <person name="Marcussen T."/>
            <person name="Sandve S.R."/>
            <person name="Heier L."/>
            <person name="Spannagl M."/>
            <person name="Pfeifer M."/>
            <person name="Jakobsen K.S."/>
            <person name="Wulff B.B."/>
            <person name="Steuernagel B."/>
            <person name="Mayer K.F."/>
            <person name="Olsen O.A."/>
        </authorList>
    </citation>
    <scope>NUCLEOTIDE SEQUENCE [LARGE SCALE GENOMIC DNA]</scope>
    <source>
        <strain evidence="2">cv. AL8/78</strain>
    </source>
</reference>
<reference evidence="1" key="3">
    <citation type="journal article" date="2017" name="Nature">
        <title>Genome sequence of the progenitor of the wheat D genome Aegilops tauschii.</title>
        <authorList>
            <person name="Luo M.C."/>
            <person name="Gu Y.Q."/>
            <person name="Puiu D."/>
            <person name="Wang H."/>
            <person name="Twardziok S.O."/>
            <person name="Deal K.R."/>
            <person name="Huo N."/>
            <person name="Zhu T."/>
            <person name="Wang L."/>
            <person name="Wang Y."/>
            <person name="McGuire P.E."/>
            <person name="Liu S."/>
            <person name="Long H."/>
            <person name="Ramasamy R.K."/>
            <person name="Rodriguez J.C."/>
            <person name="Van S.L."/>
            <person name="Yuan L."/>
            <person name="Wang Z."/>
            <person name="Xia Z."/>
            <person name="Xiao L."/>
            <person name="Anderson O.D."/>
            <person name="Ouyang S."/>
            <person name="Liang Y."/>
            <person name="Zimin A.V."/>
            <person name="Pertea G."/>
            <person name="Qi P."/>
            <person name="Bennetzen J.L."/>
            <person name="Dai X."/>
            <person name="Dawson M.W."/>
            <person name="Muller H.G."/>
            <person name="Kugler K."/>
            <person name="Rivarola-Duarte L."/>
            <person name="Spannagl M."/>
            <person name="Mayer K.F.X."/>
            <person name="Lu F.H."/>
            <person name="Bevan M.W."/>
            <person name="Leroy P."/>
            <person name="Li P."/>
            <person name="You F.M."/>
            <person name="Sun Q."/>
            <person name="Liu Z."/>
            <person name="Lyons E."/>
            <person name="Wicker T."/>
            <person name="Salzberg S.L."/>
            <person name="Devos K.M."/>
            <person name="Dvorak J."/>
        </authorList>
    </citation>
    <scope>NUCLEOTIDE SEQUENCE [LARGE SCALE GENOMIC DNA]</scope>
    <source>
        <strain evidence="1">cv. AL8/78</strain>
    </source>
</reference>
<reference evidence="1" key="4">
    <citation type="submission" date="2019-03" db="UniProtKB">
        <authorList>
            <consortium name="EnsemblPlants"/>
        </authorList>
    </citation>
    <scope>IDENTIFICATION</scope>
</reference>
<dbReference type="Proteomes" id="UP000015105">
    <property type="component" value="Chromosome 5D"/>
</dbReference>
<proteinExistence type="predicted"/>
<dbReference type="EnsemblPlants" id="AET5Gv20447600.1">
    <property type="protein sequence ID" value="AET5Gv20447600.1"/>
    <property type="gene ID" value="AET5Gv20447600"/>
</dbReference>